<protein>
    <recommendedName>
        <fullName evidence="6">THAP-type domain-containing protein</fullName>
    </recommendedName>
</protein>
<gene>
    <name evidence="7" type="ORF">MEDL_68702</name>
</gene>
<dbReference type="GO" id="GO:0003677">
    <property type="term" value="F:DNA binding"/>
    <property type="evidence" value="ECO:0007669"/>
    <property type="project" value="UniProtKB-UniRule"/>
</dbReference>
<dbReference type="EMBL" id="CAJPWZ010003329">
    <property type="protein sequence ID" value="CAG2257434.1"/>
    <property type="molecule type" value="Genomic_DNA"/>
</dbReference>
<dbReference type="AlphaFoldDB" id="A0A8S3VPU2"/>
<keyword evidence="2 5" id="KW-0863">Zinc-finger</keyword>
<keyword evidence="8" id="KW-1185">Reference proteome</keyword>
<evidence type="ECO:0000256" key="4">
    <source>
        <dbReference type="ARBA" id="ARBA00023125"/>
    </source>
</evidence>
<evidence type="ECO:0000259" key="6">
    <source>
        <dbReference type="PROSITE" id="PS50950"/>
    </source>
</evidence>
<proteinExistence type="predicted"/>
<dbReference type="InterPro" id="IPR006612">
    <property type="entry name" value="THAP_Znf"/>
</dbReference>
<sequence>MQQQCDIRNCNKELDHLSVHLHFNQLIPRPTERKDPAGRKIWATIVNRKQEKNWQPKSRICSKHFIDCELTPKSKNTEQDNGMQIVDVTIVPLLLGLPVFLMHIKGSDNCERKPYDYYDYNSDIDEEFFLACAWGTRSCDCSPPFQLIPFPTERKDPAGRKKWTAIVNRKQGNNNWQPNSESRICSKHFVDGEPTPSNPFPILDGLHTKSSYKAPLHVKDMTVLLQKNNKAKT</sequence>
<dbReference type="Pfam" id="PF05485">
    <property type="entry name" value="THAP"/>
    <property type="match status" value="2"/>
</dbReference>
<feature type="domain" description="THAP-type" evidence="6">
    <location>
        <begin position="1"/>
        <end position="95"/>
    </location>
</feature>
<evidence type="ECO:0000256" key="5">
    <source>
        <dbReference type="PROSITE-ProRule" id="PRU00309"/>
    </source>
</evidence>
<keyword evidence="4 5" id="KW-0238">DNA-binding</keyword>
<evidence type="ECO:0000313" key="7">
    <source>
        <dbReference type="EMBL" id="CAG2257434.1"/>
    </source>
</evidence>
<feature type="domain" description="THAP-type" evidence="6">
    <location>
        <begin position="128"/>
        <end position="204"/>
    </location>
</feature>
<keyword evidence="3" id="KW-0862">Zinc</keyword>
<name>A0A8S3VPU2_MYTED</name>
<comment type="caution">
    <text evidence="7">The sequence shown here is derived from an EMBL/GenBank/DDBJ whole genome shotgun (WGS) entry which is preliminary data.</text>
</comment>
<dbReference type="PANTHER" id="PTHR46927">
    <property type="entry name" value="AGAP005574-PA"/>
    <property type="match status" value="1"/>
</dbReference>
<dbReference type="Proteomes" id="UP000683360">
    <property type="component" value="Unassembled WGS sequence"/>
</dbReference>
<evidence type="ECO:0000256" key="3">
    <source>
        <dbReference type="ARBA" id="ARBA00022833"/>
    </source>
</evidence>
<dbReference type="OrthoDB" id="10067850at2759"/>
<keyword evidence="1" id="KW-0479">Metal-binding</keyword>
<dbReference type="GO" id="GO:0008270">
    <property type="term" value="F:zinc ion binding"/>
    <property type="evidence" value="ECO:0007669"/>
    <property type="project" value="UniProtKB-KW"/>
</dbReference>
<dbReference type="PANTHER" id="PTHR46927:SF3">
    <property type="entry name" value="THAP-TYPE DOMAIN-CONTAINING PROTEIN"/>
    <property type="match status" value="1"/>
</dbReference>
<reference evidence="7" key="1">
    <citation type="submission" date="2021-03" db="EMBL/GenBank/DDBJ databases">
        <authorList>
            <person name="Bekaert M."/>
        </authorList>
    </citation>
    <scope>NUCLEOTIDE SEQUENCE</scope>
</reference>
<accession>A0A8S3VPU2</accession>
<dbReference type="SUPFAM" id="SSF57716">
    <property type="entry name" value="Glucocorticoid receptor-like (DNA-binding domain)"/>
    <property type="match status" value="1"/>
</dbReference>
<dbReference type="PROSITE" id="PS50950">
    <property type="entry name" value="ZF_THAP"/>
    <property type="match status" value="2"/>
</dbReference>
<evidence type="ECO:0000256" key="1">
    <source>
        <dbReference type="ARBA" id="ARBA00022723"/>
    </source>
</evidence>
<organism evidence="7 8">
    <name type="scientific">Mytilus edulis</name>
    <name type="common">Blue mussel</name>
    <dbReference type="NCBI Taxonomy" id="6550"/>
    <lineage>
        <taxon>Eukaryota</taxon>
        <taxon>Metazoa</taxon>
        <taxon>Spiralia</taxon>
        <taxon>Lophotrochozoa</taxon>
        <taxon>Mollusca</taxon>
        <taxon>Bivalvia</taxon>
        <taxon>Autobranchia</taxon>
        <taxon>Pteriomorphia</taxon>
        <taxon>Mytilida</taxon>
        <taxon>Mytiloidea</taxon>
        <taxon>Mytilidae</taxon>
        <taxon>Mytilinae</taxon>
        <taxon>Mytilus</taxon>
    </lineage>
</organism>
<evidence type="ECO:0000256" key="2">
    <source>
        <dbReference type="ARBA" id="ARBA00022771"/>
    </source>
</evidence>
<dbReference type="InterPro" id="IPR052224">
    <property type="entry name" value="THAP_domain_protein"/>
</dbReference>
<evidence type="ECO:0000313" key="8">
    <source>
        <dbReference type="Proteomes" id="UP000683360"/>
    </source>
</evidence>
<dbReference type="SMART" id="SM00980">
    <property type="entry name" value="THAP"/>
    <property type="match status" value="2"/>
</dbReference>